<comment type="caution">
    <text evidence="1">The sequence shown here is derived from an EMBL/GenBank/DDBJ whole genome shotgun (WGS) entry which is preliminary data.</text>
</comment>
<name>A0ABX2T950_9PROT</name>
<dbReference type="EMBL" id="JABFDB010000008">
    <property type="protein sequence ID" value="NYZ20709.1"/>
    <property type="molecule type" value="Genomic_DNA"/>
</dbReference>
<dbReference type="Pfam" id="PF09652">
    <property type="entry name" value="Cas_VVA1548"/>
    <property type="match status" value="1"/>
</dbReference>
<keyword evidence="2" id="KW-1185">Reference proteome</keyword>
<evidence type="ECO:0000313" key="1">
    <source>
        <dbReference type="EMBL" id="NYZ20709.1"/>
    </source>
</evidence>
<evidence type="ECO:0000313" key="2">
    <source>
        <dbReference type="Proteomes" id="UP000584642"/>
    </source>
</evidence>
<reference evidence="1 2" key="1">
    <citation type="submission" date="2020-05" db="EMBL/GenBank/DDBJ databases">
        <title>Azospirillum oleiclasticum sp. nov, a nitrogen-fixing and heavy crude oil-emulsifying bacterium isolated from the crude oil of Yumen Oilfield.</title>
        <authorList>
            <person name="Wu D."/>
            <person name="Cai M."/>
            <person name="Zhang X."/>
        </authorList>
    </citation>
    <scope>NUCLEOTIDE SEQUENCE [LARGE SCALE GENOMIC DNA]</scope>
    <source>
        <strain evidence="1 2">ROY-1-1-2</strain>
    </source>
</reference>
<dbReference type="InterPro" id="IPR013443">
    <property type="entry name" value="CRISPR-assoc_prot_Csx16"/>
</dbReference>
<accession>A0ABX2T950</accession>
<dbReference type="RefSeq" id="WP_180282468.1">
    <property type="nucleotide sequence ID" value="NZ_JABFDB010000008.1"/>
</dbReference>
<sequence>MTALFVTRHAGAVAWAARRGIAAEMVDHLDIGRVRPDDVVMGTLPLHLAAAVCARGARFLHLELDLPPDARGRPLTADDMDRYGAALVEYRVERVDMESEGEE</sequence>
<gene>
    <name evidence="1" type="primary">csx16</name>
    <name evidence="1" type="ORF">HND93_13395</name>
</gene>
<protein>
    <submittedName>
        <fullName evidence="1">CRISPR-associated protein Csx16</fullName>
    </submittedName>
</protein>
<dbReference type="NCBIfam" id="TIGR02620">
    <property type="entry name" value="cas_VVA1548"/>
    <property type="match status" value="1"/>
</dbReference>
<dbReference type="Proteomes" id="UP000584642">
    <property type="component" value="Unassembled WGS sequence"/>
</dbReference>
<proteinExistence type="predicted"/>
<organism evidence="1 2">
    <name type="scientific">Azospirillum oleiclasticum</name>
    <dbReference type="NCBI Taxonomy" id="2735135"/>
    <lineage>
        <taxon>Bacteria</taxon>
        <taxon>Pseudomonadati</taxon>
        <taxon>Pseudomonadota</taxon>
        <taxon>Alphaproteobacteria</taxon>
        <taxon>Rhodospirillales</taxon>
        <taxon>Azospirillaceae</taxon>
        <taxon>Azospirillum</taxon>
    </lineage>
</organism>